<keyword evidence="14" id="KW-1185">Reference proteome</keyword>
<evidence type="ECO:0000256" key="3">
    <source>
        <dbReference type="ARBA" id="ARBA00022692"/>
    </source>
</evidence>
<keyword evidence="5" id="KW-1133">Transmembrane helix</keyword>
<keyword evidence="9" id="KW-0325">Glycoprotein</keyword>
<dbReference type="Proteomes" id="UP000690515">
    <property type="component" value="Unassembled WGS sequence"/>
</dbReference>
<evidence type="ECO:0000256" key="9">
    <source>
        <dbReference type="ARBA" id="ARBA00023180"/>
    </source>
</evidence>
<evidence type="ECO:0000256" key="6">
    <source>
        <dbReference type="ARBA" id="ARBA00023136"/>
    </source>
</evidence>
<dbReference type="PANTHER" id="PTHR47460">
    <property type="entry name" value="SERINE/THREONINE-PROTEIN KINASE-LIKE PROTEIN ACR4"/>
    <property type="match status" value="1"/>
</dbReference>
<dbReference type="SUPFAM" id="SSF50985">
    <property type="entry name" value="RCC1/BLIP-II"/>
    <property type="match status" value="1"/>
</dbReference>
<evidence type="ECO:0000313" key="14">
    <source>
        <dbReference type="Proteomes" id="UP000690515"/>
    </source>
</evidence>
<gene>
    <name evidence="13" type="ORF">KCG35_13190</name>
</gene>
<evidence type="ECO:0000256" key="4">
    <source>
        <dbReference type="ARBA" id="ARBA00022729"/>
    </source>
</evidence>
<evidence type="ECO:0000256" key="2">
    <source>
        <dbReference type="ARBA" id="ARBA00012513"/>
    </source>
</evidence>
<sequence length="541" mass="59779">MLNPLKVSVSLATVLFSLNSYAATFIADFEPNSSWYGDASRGLPPIQMKERRNNVQEFLDELSKEFTSNATVRIYFTDDGNGKNYSATAGSFPANYLGSYYATVAWRRINQNYQGHALYSKDGRFEKIPNKGDGFIHWNFDKNRAANRNSIRILVRHEMTHILGMTSVLDSCSSGLSGPTCNQGSSIYLHKYDLGLHFGDDKRQIYLETQVDTNGKTTYKIANFTNDFWFKGLESNGSTRWLKVQDNYDFSHLNIVYGKPPYDINDDFRSLFRALGYKLSIDSLARNNLATQHTHNCKINDNKMLDCWGYNYDGASVPPAGEYVDIAVSNMHSCAINTQGIINCWGSEIASPETRNPIQGQYKRLVSGSYKFCGITTDDAAVCWGKGSSNPPSNAKIKQLDLGGYHSCAILQDDSIQCWGSNHSGAATPPSGSFKQLSVNSSQNCAIDFVGHISCWGQDTSGETNPPTGTFTQVSMGWRHACAIKAEGTVTCWGLNDSGQASPPNGQFINIKSGFKHTCGTRPNKSIECWGSNQNGELNVP</sequence>
<evidence type="ECO:0000256" key="11">
    <source>
        <dbReference type="ARBA" id="ARBA00048679"/>
    </source>
</evidence>
<keyword evidence="7" id="KW-1015">Disulfide bond</keyword>
<accession>A0ABS5ZDF3</accession>
<name>A0ABS5ZDF3_9GAMM</name>
<comment type="subcellular location">
    <subcellularLocation>
        <location evidence="1">Membrane</location>
        <topology evidence="1">Single-pass type I membrane protein</topology>
    </subcellularLocation>
</comment>
<evidence type="ECO:0000256" key="8">
    <source>
        <dbReference type="ARBA" id="ARBA00023170"/>
    </source>
</evidence>
<comment type="catalytic activity">
    <reaction evidence="11">
        <text>L-seryl-[protein] + ATP = O-phospho-L-seryl-[protein] + ADP + H(+)</text>
        <dbReference type="Rhea" id="RHEA:17989"/>
        <dbReference type="Rhea" id="RHEA-COMP:9863"/>
        <dbReference type="Rhea" id="RHEA-COMP:11604"/>
        <dbReference type="ChEBI" id="CHEBI:15378"/>
        <dbReference type="ChEBI" id="CHEBI:29999"/>
        <dbReference type="ChEBI" id="CHEBI:30616"/>
        <dbReference type="ChEBI" id="CHEBI:83421"/>
        <dbReference type="ChEBI" id="CHEBI:456216"/>
        <dbReference type="EC" id="2.7.11.1"/>
    </reaction>
</comment>
<comment type="catalytic activity">
    <reaction evidence="10">
        <text>L-threonyl-[protein] + ATP = O-phospho-L-threonyl-[protein] + ADP + H(+)</text>
        <dbReference type="Rhea" id="RHEA:46608"/>
        <dbReference type="Rhea" id="RHEA-COMP:11060"/>
        <dbReference type="Rhea" id="RHEA-COMP:11605"/>
        <dbReference type="ChEBI" id="CHEBI:15378"/>
        <dbReference type="ChEBI" id="CHEBI:30013"/>
        <dbReference type="ChEBI" id="CHEBI:30616"/>
        <dbReference type="ChEBI" id="CHEBI:61977"/>
        <dbReference type="ChEBI" id="CHEBI:456216"/>
        <dbReference type="EC" id="2.7.11.1"/>
    </reaction>
</comment>
<protein>
    <recommendedName>
        <fullName evidence="2">non-specific serine/threonine protein kinase</fullName>
        <ecNumber evidence="2">2.7.11.1</ecNumber>
    </recommendedName>
</protein>
<reference evidence="13 14" key="1">
    <citation type="submission" date="2021-04" db="EMBL/GenBank/DDBJ databases">
        <authorList>
            <person name="Pira H."/>
            <person name="Risdian C."/>
            <person name="Wink J."/>
        </authorList>
    </citation>
    <scope>NUCLEOTIDE SEQUENCE [LARGE SCALE GENOMIC DNA]</scope>
    <source>
        <strain evidence="13 14">WH53</strain>
    </source>
</reference>
<keyword evidence="4 12" id="KW-0732">Signal</keyword>
<evidence type="ECO:0000313" key="13">
    <source>
        <dbReference type="EMBL" id="MBU2712019.1"/>
    </source>
</evidence>
<dbReference type="InterPro" id="IPR009091">
    <property type="entry name" value="RCC1/BLIP-II"/>
</dbReference>
<feature type="chain" id="PRO_5046937525" description="non-specific serine/threonine protein kinase" evidence="12">
    <location>
        <begin position="23"/>
        <end position="541"/>
    </location>
</feature>
<dbReference type="EC" id="2.7.11.1" evidence="2"/>
<dbReference type="Gene3D" id="2.130.10.30">
    <property type="entry name" value="Regulator of chromosome condensation 1/beta-lactamase-inhibitor protein II"/>
    <property type="match status" value="2"/>
</dbReference>
<feature type="signal peptide" evidence="12">
    <location>
        <begin position="1"/>
        <end position="22"/>
    </location>
</feature>
<proteinExistence type="predicted"/>
<keyword evidence="6" id="KW-0472">Membrane</keyword>
<dbReference type="EMBL" id="JAGSOY010000029">
    <property type="protein sequence ID" value="MBU2712019.1"/>
    <property type="molecule type" value="Genomic_DNA"/>
</dbReference>
<evidence type="ECO:0000256" key="1">
    <source>
        <dbReference type="ARBA" id="ARBA00004479"/>
    </source>
</evidence>
<evidence type="ECO:0000256" key="7">
    <source>
        <dbReference type="ARBA" id="ARBA00023157"/>
    </source>
</evidence>
<keyword evidence="3" id="KW-0812">Transmembrane</keyword>
<keyword evidence="8" id="KW-0675">Receptor</keyword>
<dbReference type="Pfam" id="PF13540">
    <property type="entry name" value="RCC1_2"/>
    <property type="match status" value="2"/>
</dbReference>
<dbReference type="PANTHER" id="PTHR47460:SF1">
    <property type="entry name" value="SERINE_THREONINE-PROTEIN KINASE-LIKE PROTEIN ACR4"/>
    <property type="match status" value="1"/>
</dbReference>
<dbReference type="RefSeq" id="WP_215820198.1">
    <property type="nucleotide sequence ID" value="NZ_JAGSOY010000029.1"/>
</dbReference>
<evidence type="ECO:0000256" key="12">
    <source>
        <dbReference type="SAM" id="SignalP"/>
    </source>
</evidence>
<evidence type="ECO:0000256" key="5">
    <source>
        <dbReference type="ARBA" id="ARBA00022989"/>
    </source>
</evidence>
<comment type="caution">
    <text evidence="13">The sequence shown here is derived from an EMBL/GenBank/DDBJ whole genome shotgun (WGS) entry which is preliminary data.</text>
</comment>
<evidence type="ECO:0000256" key="10">
    <source>
        <dbReference type="ARBA" id="ARBA00047899"/>
    </source>
</evidence>
<organism evidence="13 14">
    <name type="scientific">Zooshikella harenae</name>
    <dbReference type="NCBI Taxonomy" id="2827238"/>
    <lineage>
        <taxon>Bacteria</taxon>
        <taxon>Pseudomonadati</taxon>
        <taxon>Pseudomonadota</taxon>
        <taxon>Gammaproteobacteria</taxon>
        <taxon>Oceanospirillales</taxon>
        <taxon>Zooshikellaceae</taxon>
        <taxon>Zooshikella</taxon>
    </lineage>
</organism>